<sequence length="309" mass="34828">MALKGVQVLCAAVLVFYVTQVIGLRVAEQKCQEYIKSIASLNPIPVERTNEFVTQTNGVPAKEAEFPHHVRVGQWAYEDYDDPGFIIRCSGALISEQYILLSGHCFWATGDDYVSLGRHDYTKNSSLPEVQIKRVRKEDLIMHEGYDPDIKSSYDDIALLRLSEPVNFTSHIYPACLWTDESPLQLDKFTATAFTMGKFVNETDDTYVAKLLVQVVPSDDCAQEYANSTFYKKGITEEQICVQSPVEWNSTCEGDLGGLLQTLVEGSTTVYRLYGVEGNGHACEENHLKFTYTKVQSYLDWIEKIVWGA</sequence>
<dbReference type="STRING" id="41427.A0A182JK26"/>
<dbReference type="PANTHER" id="PTHR24260:SF147">
    <property type="entry name" value="EG:BACR7A4.3 PROTEIN-RELATED"/>
    <property type="match status" value="1"/>
</dbReference>
<reference evidence="2" key="1">
    <citation type="submission" date="2022-08" db="UniProtKB">
        <authorList>
            <consortium name="EnsemblMetazoa"/>
        </authorList>
    </citation>
    <scope>IDENTIFICATION</scope>
    <source>
        <strain evidence="2">EBRO</strain>
    </source>
</reference>
<dbReference type="SUPFAM" id="SSF50494">
    <property type="entry name" value="Trypsin-like serine proteases"/>
    <property type="match status" value="1"/>
</dbReference>
<proteinExistence type="inferred from homology"/>
<dbReference type="VEuPathDB" id="VectorBase:AATE019541"/>
<dbReference type="SMART" id="SM00020">
    <property type="entry name" value="Tryp_SPc"/>
    <property type="match status" value="1"/>
</dbReference>
<comment type="similarity">
    <text evidence="1">Belongs to the peptidase S1 family. CLIP subfamily.</text>
</comment>
<dbReference type="InterPro" id="IPR001314">
    <property type="entry name" value="Peptidase_S1A"/>
</dbReference>
<dbReference type="GO" id="GO:0004252">
    <property type="term" value="F:serine-type endopeptidase activity"/>
    <property type="evidence" value="ECO:0007669"/>
    <property type="project" value="InterPro"/>
</dbReference>
<dbReference type="InterPro" id="IPR043504">
    <property type="entry name" value="Peptidase_S1_PA_chymotrypsin"/>
</dbReference>
<dbReference type="EnsemblMetazoa" id="AATE019541-RA">
    <property type="protein sequence ID" value="AATE019541-PA.1"/>
    <property type="gene ID" value="AATE019541"/>
</dbReference>
<dbReference type="GO" id="GO:0006508">
    <property type="term" value="P:proteolysis"/>
    <property type="evidence" value="ECO:0007669"/>
    <property type="project" value="InterPro"/>
</dbReference>
<dbReference type="Pfam" id="PF00089">
    <property type="entry name" value="Trypsin"/>
    <property type="match status" value="1"/>
</dbReference>
<dbReference type="PANTHER" id="PTHR24260">
    <property type="match status" value="1"/>
</dbReference>
<dbReference type="PRINTS" id="PR00722">
    <property type="entry name" value="CHYMOTRYPSIN"/>
</dbReference>
<dbReference type="Gene3D" id="2.40.10.10">
    <property type="entry name" value="Trypsin-like serine proteases"/>
    <property type="match status" value="1"/>
</dbReference>
<dbReference type="AlphaFoldDB" id="A0A182JK26"/>
<dbReference type="InterPro" id="IPR009003">
    <property type="entry name" value="Peptidase_S1_PA"/>
</dbReference>
<organism evidence="2">
    <name type="scientific">Anopheles atroparvus</name>
    <name type="common">European mosquito</name>
    <dbReference type="NCBI Taxonomy" id="41427"/>
    <lineage>
        <taxon>Eukaryota</taxon>
        <taxon>Metazoa</taxon>
        <taxon>Ecdysozoa</taxon>
        <taxon>Arthropoda</taxon>
        <taxon>Hexapoda</taxon>
        <taxon>Insecta</taxon>
        <taxon>Pterygota</taxon>
        <taxon>Neoptera</taxon>
        <taxon>Endopterygota</taxon>
        <taxon>Diptera</taxon>
        <taxon>Nematocera</taxon>
        <taxon>Culicoidea</taxon>
        <taxon>Culicidae</taxon>
        <taxon>Anophelinae</taxon>
        <taxon>Anopheles</taxon>
    </lineage>
</organism>
<dbReference type="InterPro" id="IPR001254">
    <property type="entry name" value="Trypsin_dom"/>
</dbReference>
<accession>A0A182JK26</accession>
<dbReference type="EMBL" id="AXCP01008250">
    <property type="status" value="NOT_ANNOTATED_CDS"/>
    <property type="molecule type" value="Genomic_DNA"/>
</dbReference>
<name>A0A182JK26_ANOAO</name>
<protein>
    <submittedName>
        <fullName evidence="2">Uncharacterized protein</fullName>
    </submittedName>
</protein>
<dbReference type="PROSITE" id="PS50240">
    <property type="entry name" value="TRYPSIN_DOM"/>
    <property type="match status" value="1"/>
</dbReference>
<dbReference type="CDD" id="cd00190">
    <property type="entry name" value="Tryp_SPc"/>
    <property type="match status" value="1"/>
</dbReference>
<evidence type="ECO:0000313" key="2">
    <source>
        <dbReference type="EnsemblMetazoa" id="AATE019541-PA.1"/>
    </source>
</evidence>
<evidence type="ECO:0000256" key="1">
    <source>
        <dbReference type="ARBA" id="ARBA00024195"/>
    </source>
</evidence>
<dbReference type="InterPro" id="IPR051333">
    <property type="entry name" value="CLIP_Serine_Protease"/>
</dbReference>